<reference evidence="5" key="2">
    <citation type="journal article" date="2021" name="PeerJ">
        <title>Extensive microbial diversity within the chicken gut microbiome revealed by metagenomics and culture.</title>
        <authorList>
            <person name="Gilroy R."/>
            <person name="Ravi A."/>
            <person name="Getino M."/>
            <person name="Pursley I."/>
            <person name="Horton D.L."/>
            <person name="Alikhan N.F."/>
            <person name="Baker D."/>
            <person name="Gharbi K."/>
            <person name="Hall N."/>
            <person name="Watson M."/>
            <person name="Adriaenssens E.M."/>
            <person name="Foster-Nyarko E."/>
            <person name="Jarju S."/>
            <person name="Secka A."/>
            <person name="Antonio M."/>
            <person name="Oren A."/>
            <person name="Chaudhuri R.R."/>
            <person name="La Ragione R."/>
            <person name="Hildebrand F."/>
            <person name="Pallen M.J."/>
        </authorList>
    </citation>
    <scope>NUCLEOTIDE SEQUENCE</scope>
    <source>
        <strain evidence="5">E3-2379</strain>
    </source>
</reference>
<dbReference type="GO" id="GO:0006508">
    <property type="term" value="P:proteolysis"/>
    <property type="evidence" value="ECO:0007669"/>
    <property type="project" value="UniProtKB-KW"/>
</dbReference>
<sequence length="239" mass="27460">MGKIVGISGGDLRSTDVLNQLAIEMTGKEKPKVLFIPTASNDAKEYIQMIEKYYEAYGCEVQTLTLCKNSDTKEEVERYFEESDLIYVGGGDTKAMLEVWRQYGVDELLLKAYEKETVITGISAGLIFWFRYGHSDSEFFKNPESWNYIFVEGLNKFPIACCPHYNEEGRDSFDSMLKHKNCAGIALENDIAFVVDGQMMSIKKARHDAKAYWMEYKNGQLLKREVVEGERIDLELFRK</sequence>
<protein>
    <submittedName>
        <fullName evidence="5">Type 1 glutamine amidotransferase-like domain-containing protein</fullName>
    </submittedName>
</protein>
<dbReference type="AlphaFoldDB" id="A0A9D9HYR9"/>
<dbReference type="InterPro" id="IPR005320">
    <property type="entry name" value="Peptidase_S51"/>
</dbReference>
<dbReference type="Proteomes" id="UP000823618">
    <property type="component" value="Unassembled WGS sequence"/>
</dbReference>
<comment type="similarity">
    <text evidence="1">Belongs to the peptidase S51 family.</text>
</comment>
<dbReference type="SUPFAM" id="SSF52317">
    <property type="entry name" value="Class I glutamine amidotransferase-like"/>
    <property type="match status" value="1"/>
</dbReference>
<accession>A0A9D9HYR9</accession>
<dbReference type="Pfam" id="PF03575">
    <property type="entry name" value="Peptidase_S51"/>
    <property type="match status" value="1"/>
</dbReference>
<evidence type="ECO:0000256" key="4">
    <source>
        <dbReference type="ARBA" id="ARBA00022825"/>
    </source>
</evidence>
<keyword evidence="3" id="KW-0378">Hydrolase</keyword>
<dbReference type="EMBL" id="JADIML010000029">
    <property type="protein sequence ID" value="MBO8462505.1"/>
    <property type="molecule type" value="Genomic_DNA"/>
</dbReference>
<evidence type="ECO:0000313" key="6">
    <source>
        <dbReference type="Proteomes" id="UP000823618"/>
    </source>
</evidence>
<keyword evidence="4" id="KW-0720">Serine protease</keyword>
<gene>
    <name evidence="5" type="ORF">IAC13_01075</name>
</gene>
<keyword evidence="2" id="KW-0645">Protease</keyword>
<organism evidence="5 6">
    <name type="scientific">Candidatus Scybalomonas excrementavium</name>
    <dbReference type="NCBI Taxonomy" id="2840943"/>
    <lineage>
        <taxon>Bacteria</taxon>
        <taxon>Bacillati</taxon>
        <taxon>Bacillota</taxon>
        <taxon>Clostridia</taxon>
        <taxon>Lachnospirales</taxon>
        <taxon>Lachnospiraceae</taxon>
        <taxon>Lachnospiraceae incertae sedis</taxon>
        <taxon>Candidatus Scybalomonas</taxon>
    </lineage>
</organism>
<dbReference type="Gene3D" id="3.40.50.880">
    <property type="match status" value="1"/>
</dbReference>
<evidence type="ECO:0000256" key="1">
    <source>
        <dbReference type="ARBA" id="ARBA00006534"/>
    </source>
</evidence>
<name>A0A9D9HYR9_9FIRM</name>
<dbReference type="PANTHER" id="PTHR20842">
    <property type="entry name" value="PROTEASE S51 ALPHA-ASPARTYL DIPEPTIDASE"/>
    <property type="match status" value="1"/>
</dbReference>
<comment type="caution">
    <text evidence="5">The sequence shown here is derived from an EMBL/GenBank/DDBJ whole genome shotgun (WGS) entry which is preliminary data.</text>
</comment>
<keyword evidence="5" id="KW-0315">Glutamine amidotransferase</keyword>
<evidence type="ECO:0000256" key="3">
    <source>
        <dbReference type="ARBA" id="ARBA00022801"/>
    </source>
</evidence>
<proteinExistence type="inferred from homology"/>
<evidence type="ECO:0000313" key="5">
    <source>
        <dbReference type="EMBL" id="MBO8462505.1"/>
    </source>
</evidence>
<dbReference type="PANTHER" id="PTHR20842:SF0">
    <property type="entry name" value="ALPHA-ASPARTYL DIPEPTIDASE"/>
    <property type="match status" value="1"/>
</dbReference>
<reference evidence="5" key="1">
    <citation type="submission" date="2020-10" db="EMBL/GenBank/DDBJ databases">
        <authorList>
            <person name="Gilroy R."/>
        </authorList>
    </citation>
    <scope>NUCLEOTIDE SEQUENCE</scope>
    <source>
        <strain evidence="5">E3-2379</strain>
    </source>
</reference>
<dbReference type="GO" id="GO:0008236">
    <property type="term" value="F:serine-type peptidase activity"/>
    <property type="evidence" value="ECO:0007669"/>
    <property type="project" value="UniProtKB-KW"/>
</dbReference>
<dbReference type="InterPro" id="IPR029062">
    <property type="entry name" value="Class_I_gatase-like"/>
</dbReference>
<evidence type="ECO:0000256" key="2">
    <source>
        <dbReference type="ARBA" id="ARBA00022670"/>
    </source>
</evidence>